<dbReference type="InterPro" id="IPR018062">
    <property type="entry name" value="HTH_AraC-typ_CS"/>
</dbReference>
<dbReference type="SMART" id="SM00342">
    <property type="entry name" value="HTH_ARAC"/>
    <property type="match status" value="1"/>
</dbReference>
<dbReference type="PROSITE" id="PS01124">
    <property type="entry name" value="HTH_ARAC_FAMILY_2"/>
    <property type="match status" value="1"/>
</dbReference>
<organism evidence="5 6">
    <name type="scientific">Streptomyces natalensis ATCC 27448</name>
    <dbReference type="NCBI Taxonomy" id="1240678"/>
    <lineage>
        <taxon>Bacteria</taxon>
        <taxon>Bacillati</taxon>
        <taxon>Actinomycetota</taxon>
        <taxon>Actinomycetes</taxon>
        <taxon>Kitasatosporales</taxon>
        <taxon>Streptomycetaceae</taxon>
        <taxon>Streptomyces</taxon>
    </lineage>
</organism>
<dbReference type="GO" id="GO:0003700">
    <property type="term" value="F:DNA-binding transcription factor activity"/>
    <property type="evidence" value="ECO:0007669"/>
    <property type="project" value="InterPro"/>
</dbReference>
<dbReference type="GO" id="GO:0043565">
    <property type="term" value="F:sequence-specific DNA binding"/>
    <property type="evidence" value="ECO:0007669"/>
    <property type="project" value="InterPro"/>
</dbReference>
<evidence type="ECO:0000256" key="2">
    <source>
        <dbReference type="ARBA" id="ARBA00023125"/>
    </source>
</evidence>
<evidence type="ECO:0000256" key="1">
    <source>
        <dbReference type="ARBA" id="ARBA00023015"/>
    </source>
</evidence>
<keyword evidence="1" id="KW-0805">Transcription regulation</keyword>
<dbReference type="InterPro" id="IPR018060">
    <property type="entry name" value="HTH_AraC"/>
</dbReference>
<dbReference type="InterPro" id="IPR009057">
    <property type="entry name" value="Homeodomain-like_sf"/>
</dbReference>
<keyword evidence="6" id="KW-1185">Reference proteome</keyword>
<sequence>MLDEKVFRSEDVPPADRFDYWVELLGRTHAPMDLRSDCADDFRASQRVLDLGAVTVWPATFQPLTFRRTPKLIRRSDPETYHLSLIVRGSGAGVWGHRETEYKPYDLHINSSSLAYDVHSSGNSVTMVGLEVPRALLPLPRDAADQVVGAPVSAREGVGALLARFLTHLTADTAPYLPSDGPRLGTVLTDLVAGLFAHILEAGDSLPPETHQRTLTLRIKAFIRERLPDPHLTPATIAAAHHISTSYLHRLFRDEDTTVAARIRRLRLEAARRDLTDPALQATPVHTIAARWGFPRATDFSRAYRTAYGATPTDHRHQALHGHE</sequence>
<keyword evidence="3" id="KW-0804">Transcription</keyword>
<proteinExistence type="predicted"/>
<evidence type="ECO:0000259" key="4">
    <source>
        <dbReference type="PROSITE" id="PS01124"/>
    </source>
</evidence>
<dbReference type="PATRIC" id="fig|1240678.4.peg.8017"/>
<accession>A0A0D7CEB9</accession>
<dbReference type="RefSeq" id="WP_030063783.1">
    <property type="nucleotide sequence ID" value="NZ_JRKI01000062.1"/>
</dbReference>
<dbReference type="PANTHER" id="PTHR46796">
    <property type="entry name" value="HTH-TYPE TRANSCRIPTIONAL ACTIVATOR RHAS-RELATED"/>
    <property type="match status" value="1"/>
</dbReference>
<gene>
    <name evidence="5" type="ORF">SNA_37625</name>
</gene>
<dbReference type="Proteomes" id="UP000032458">
    <property type="component" value="Unassembled WGS sequence"/>
</dbReference>
<name>A0A0D7CEB9_9ACTN</name>
<feature type="domain" description="HTH araC/xylS-type" evidence="4">
    <location>
        <begin position="217"/>
        <end position="318"/>
    </location>
</feature>
<dbReference type="InterPro" id="IPR035418">
    <property type="entry name" value="AraC-bd_2"/>
</dbReference>
<dbReference type="Gene3D" id="1.10.10.60">
    <property type="entry name" value="Homeodomain-like"/>
    <property type="match status" value="1"/>
</dbReference>
<dbReference type="EMBL" id="JRKI01000062">
    <property type="protein sequence ID" value="KIZ13722.1"/>
    <property type="molecule type" value="Genomic_DNA"/>
</dbReference>
<dbReference type="PROSITE" id="PS00041">
    <property type="entry name" value="HTH_ARAC_FAMILY_1"/>
    <property type="match status" value="1"/>
</dbReference>
<dbReference type="Pfam" id="PF14525">
    <property type="entry name" value="AraC_binding_2"/>
    <property type="match status" value="1"/>
</dbReference>
<dbReference type="Pfam" id="PF12833">
    <property type="entry name" value="HTH_18"/>
    <property type="match status" value="1"/>
</dbReference>
<dbReference type="AlphaFoldDB" id="A0A0D7CEB9"/>
<evidence type="ECO:0000313" key="6">
    <source>
        <dbReference type="Proteomes" id="UP000032458"/>
    </source>
</evidence>
<protein>
    <submittedName>
        <fullName evidence="5">AraC family transcriptional regulator</fullName>
    </submittedName>
</protein>
<evidence type="ECO:0000256" key="3">
    <source>
        <dbReference type="ARBA" id="ARBA00023163"/>
    </source>
</evidence>
<keyword evidence="2" id="KW-0238">DNA-binding</keyword>
<dbReference type="PANTHER" id="PTHR46796:SF6">
    <property type="entry name" value="ARAC SUBFAMILY"/>
    <property type="match status" value="1"/>
</dbReference>
<dbReference type="InterPro" id="IPR050204">
    <property type="entry name" value="AraC_XylS_family_regulators"/>
</dbReference>
<dbReference type="SUPFAM" id="SSF46689">
    <property type="entry name" value="Homeodomain-like"/>
    <property type="match status" value="1"/>
</dbReference>
<comment type="caution">
    <text evidence="5">The sequence shown here is derived from an EMBL/GenBank/DDBJ whole genome shotgun (WGS) entry which is preliminary data.</text>
</comment>
<evidence type="ECO:0000313" key="5">
    <source>
        <dbReference type="EMBL" id="KIZ13722.1"/>
    </source>
</evidence>
<reference evidence="5 6" key="1">
    <citation type="submission" date="2014-09" db="EMBL/GenBank/DDBJ databases">
        <title>Draft genome sequence of Streptomyces natalensis ATCC 27448, producer of the antifungal pimaricin.</title>
        <authorList>
            <person name="Mendes M.V."/>
            <person name="Beites T."/>
            <person name="Pires S."/>
            <person name="Santos C.L."/>
            <person name="Moradas-Ferreira P."/>
        </authorList>
    </citation>
    <scope>NUCLEOTIDE SEQUENCE [LARGE SCALE GENOMIC DNA]</scope>
    <source>
        <strain evidence="5 6">ATCC 27448</strain>
    </source>
</reference>